<organism evidence="2">
    <name type="scientific">marine metagenome</name>
    <dbReference type="NCBI Taxonomy" id="408172"/>
    <lineage>
        <taxon>unclassified sequences</taxon>
        <taxon>metagenomes</taxon>
        <taxon>ecological metagenomes</taxon>
    </lineage>
</organism>
<dbReference type="AlphaFoldDB" id="A0A382ARL2"/>
<name>A0A382ARL2_9ZZZZ</name>
<reference evidence="2" key="1">
    <citation type="submission" date="2018-05" db="EMBL/GenBank/DDBJ databases">
        <authorList>
            <person name="Lanie J.A."/>
            <person name="Ng W.-L."/>
            <person name="Kazmierczak K.M."/>
            <person name="Andrzejewski T.M."/>
            <person name="Davidsen T.M."/>
            <person name="Wayne K.J."/>
            <person name="Tettelin H."/>
            <person name="Glass J.I."/>
            <person name="Rusch D."/>
            <person name="Podicherti R."/>
            <person name="Tsui H.-C.T."/>
            <person name="Winkler M.E."/>
        </authorList>
    </citation>
    <scope>NUCLEOTIDE SEQUENCE</scope>
</reference>
<dbReference type="PANTHER" id="PTHR12670:SF1">
    <property type="entry name" value="NEUTRAL CERAMIDASE"/>
    <property type="match status" value="1"/>
</dbReference>
<accession>A0A382ARL2</accession>
<evidence type="ECO:0000259" key="1">
    <source>
        <dbReference type="Pfam" id="PF04734"/>
    </source>
</evidence>
<dbReference type="GO" id="GO:0016020">
    <property type="term" value="C:membrane"/>
    <property type="evidence" value="ECO:0007669"/>
    <property type="project" value="GOC"/>
</dbReference>
<evidence type="ECO:0000313" key="2">
    <source>
        <dbReference type="EMBL" id="SVB03732.1"/>
    </source>
</evidence>
<sequence length="449" mass="50786">MKSKFIKRFLLVSGILFILMASFIKPVDRTHFLDTSYYHEAQEKLDSLKNHSSTSQPSQLEAGWAKTNITPDYATPLSGYGSRKGALSTGVHDSLWARGFIFKNHDEKIALVTLDALLIPPTVTYQLMKRLPSIGYDIHHVYLTATHTHCSVGAWGTSWIGEKFAGDFDQKIVNQLASSILDVIMQAEKNLEPAIIGYAEYDAPELVTNRLVGKDGIIDPWFRVVKIQKKSGSSALLTTFAAHATCLSEEEYRFSRDYPGALVDSLEALENIEFAAFAAGGVGSHRPESGGYGQFDRINWLASSLTKKVHHESINLKEKSRMKMVLMAIPLREAHWRFSENWRFRPWVFKWFIEDSPQYITAFRIGNIVFSGTPCDFSGELIPEIKNGIPANDIHLIVTSFNGGYVGYITKDCWYDMKGYETFIMNWYGPYNGQYFVNMIRKIVNIIIA</sequence>
<dbReference type="GO" id="GO:0017040">
    <property type="term" value="F:N-acylsphingosine amidohydrolase activity"/>
    <property type="evidence" value="ECO:0007669"/>
    <property type="project" value="InterPro"/>
</dbReference>
<gene>
    <name evidence="2" type="ORF">METZ01_LOCUS156586</name>
</gene>
<dbReference type="GO" id="GO:0042759">
    <property type="term" value="P:long-chain fatty acid biosynthetic process"/>
    <property type="evidence" value="ECO:0007669"/>
    <property type="project" value="TreeGrafter"/>
</dbReference>
<dbReference type="InterPro" id="IPR006823">
    <property type="entry name" value="Ceramidase_alk"/>
</dbReference>
<dbReference type="InterPro" id="IPR031329">
    <property type="entry name" value="NEUT/ALK_ceramidase_N"/>
</dbReference>
<feature type="domain" description="Neutral/alkaline non-lysosomal ceramidase N-terminal" evidence="1">
    <location>
        <begin position="63"/>
        <end position="263"/>
    </location>
</feature>
<dbReference type="EMBL" id="UINC01026383">
    <property type="protein sequence ID" value="SVB03732.1"/>
    <property type="molecule type" value="Genomic_DNA"/>
</dbReference>
<dbReference type="Pfam" id="PF04734">
    <property type="entry name" value="Ceramidase_alk"/>
    <property type="match status" value="1"/>
</dbReference>
<dbReference type="GO" id="GO:0046512">
    <property type="term" value="P:sphingosine biosynthetic process"/>
    <property type="evidence" value="ECO:0007669"/>
    <property type="project" value="TreeGrafter"/>
</dbReference>
<dbReference type="PANTHER" id="PTHR12670">
    <property type="entry name" value="CERAMIDASE"/>
    <property type="match status" value="1"/>
</dbReference>
<proteinExistence type="predicted"/>
<dbReference type="GO" id="GO:0005576">
    <property type="term" value="C:extracellular region"/>
    <property type="evidence" value="ECO:0007669"/>
    <property type="project" value="TreeGrafter"/>
</dbReference>
<protein>
    <recommendedName>
        <fullName evidence="1">Neutral/alkaline non-lysosomal ceramidase N-terminal domain-containing protein</fullName>
    </recommendedName>
</protein>
<dbReference type="GO" id="GO:0046514">
    <property type="term" value="P:ceramide catabolic process"/>
    <property type="evidence" value="ECO:0007669"/>
    <property type="project" value="InterPro"/>
</dbReference>